<gene>
    <name evidence="1" type="ORF">ACFQ38_14335</name>
</gene>
<organism evidence="1 2">
    <name type="scientific">Sporosarcina contaminans</name>
    <dbReference type="NCBI Taxonomy" id="633403"/>
    <lineage>
        <taxon>Bacteria</taxon>
        <taxon>Bacillati</taxon>
        <taxon>Bacillota</taxon>
        <taxon>Bacilli</taxon>
        <taxon>Bacillales</taxon>
        <taxon>Caryophanaceae</taxon>
        <taxon>Sporosarcina</taxon>
    </lineage>
</organism>
<accession>A0ABW3U2F4</accession>
<dbReference type="RefSeq" id="WP_381481756.1">
    <property type="nucleotide sequence ID" value="NZ_JBHTLT010000119.1"/>
</dbReference>
<proteinExistence type="predicted"/>
<keyword evidence="2" id="KW-1185">Reference proteome</keyword>
<sequence>MMLYEAATVQSAFSIFRLLTRDGKAGTEHYHTYLTDDDVRGLLDEFIRTVDCDLITVGQELLMIPTTGDSPFHVSNEYLRKTYLKTQATNADLYLLYFSTIVLLGEFYNSYTSKEPTKDFLPMAEWVQAVQQRIDALNEHSEEDLAELASEFSYNWPMIIEKWNQMDDLQEQAKRQSGNTVSRLSFLDTVRRFLVDQQLIADIGNYEVELTEKAKTVVQRYFMDSEFNRGILDFLYRFENDGEEVNSNAGNLED</sequence>
<name>A0ABW3U2F4_9BACL</name>
<dbReference type="InterPro" id="IPR045707">
    <property type="entry name" value="DUF6063"/>
</dbReference>
<dbReference type="Proteomes" id="UP001597231">
    <property type="component" value="Unassembled WGS sequence"/>
</dbReference>
<protein>
    <submittedName>
        <fullName evidence="1">DUF6063 family protein</fullName>
    </submittedName>
</protein>
<evidence type="ECO:0000313" key="1">
    <source>
        <dbReference type="EMBL" id="MFD1206273.1"/>
    </source>
</evidence>
<evidence type="ECO:0000313" key="2">
    <source>
        <dbReference type="Proteomes" id="UP001597231"/>
    </source>
</evidence>
<dbReference type="Pfam" id="PF19539">
    <property type="entry name" value="DUF6063"/>
    <property type="match status" value="1"/>
</dbReference>
<dbReference type="EMBL" id="JBHTLT010000119">
    <property type="protein sequence ID" value="MFD1206273.1"/>
    <property type="molecule type" value="Genomic_DNA"/>
</dbReference>
<reference evidence="2" key="1">
    <citation type="journal article" date="2019" name="Int. J. Syst. Evol. Microbiol.">
        <title>The Global Catalogue of Microorganisms (GCM) 10K type strain sequencing project: providing services to taxonomists for standard genome sequencing and annotation.</title>
        <authorList>
            <consortium name="The Broad Institute Genomics Platform"/>
            <consortium name="The Broad Institute Genome Sequencing Center for Infectious Disease"/>
            <person name="Wu L."/>
            <person name="Ma J."/>
        </authorList>
    </citation>
    <scope>NUCLEOTIDE SEQUENCE [LARGE SCALE GENOMIC DNA]</scope>
    <source>
        <strain evidence="2">CCUG 53915</strain>
    </source>
</reference>
<comment type="caution">
    <text evidence="1">The sequence shown here is derived from an EMBL/GenBank/DDBJ whole genome shotgun (WGS) entry which is preliminary data.</text>
</comment>